<protein>
    <submittedName>
        <fullName evidence="1">DNA polymerase</fullName>
    </submittedName>
</protein>
<dbReference type="OrthoDB" id="30705at10239"/>
<sequence length="185" mass="21189">MKKTFTKVVKAISKTRPILGHVHYTNDRIELTDSHVAIIEELKTPLESSFDILINLDGVPSVANYPDLKRLVPTDNTNWFIIDIPMLEAVAKINKKEQFIKLESDGTIGGQRVGEFERLEGFEYITFSPKYVLWLLEYAKESGQKEHITIELSDNAFSPAVVYFEQSETLNTFIITPIRIRQNQS</sequence>
<reference evidence="1 2" key="1">
    <citation type="journal article" date="2015" name="Int. J. Food Microbiol.">
        <title>Phages of dairy Leuconostoc mesenteroides: Genomics and factors influencing their adsorption.</title>
        <authorList>
            <person name="Pujato S.A."/>
            <person name="Mercanti D.J."/>
            <person name="Guglielmotti D.M."/>
            <person name="Rousseau G.M."/>
            <person name="Moineau S."/>
            <person name="Reinheimer J.A."/>
            <person name="Quiberoni A.D."/>
        </authorList>
    </citation>
    <scope>NUCLEOTIDE SEQUENCE [LARGE SCALE GENOMIC DNA]</scope>
</reference>
<evidence type="ECO:0000313" key="2">
    <source>
        <dbReference type="Proteomes" id="UP000203142"/>
    </source>
</evidence>
<name>A0A0D3MKT1_9CAUD</name>
<organism evidence="1 2">
    <name type="scientific">Leuconostoc phage Ln-9</name>
    <dbReference type="NCBI Taxonomy" id="1536605"/>
    <lineage>
        <taxon>Viruses</taxon>
        <taxon>Duplodnaviria</taxon>
        <taxon>Heunggongvirae</taxon>
        <taxon>Uroviricota</taxon>
        <taxon>Caudoviricetes</taxon>
        <taxon>Mccleskeyvirinae</taxon>
        <taxon>Unaquatrovirus</taxon>
        <taxon>Unaquatrovirus Ln9</taxon>
    </lineage>
</organism>
<dbReference type="GeneID" id="24723691"/>
<dbReference type="Gene3D" id="3.70.10.10">
    <property type="match status" value="1"/>
</dbReference>
<evidence type="ECO:0000313" key="1">
    <source>
        <dbReference type="EMBL" id="AIM50856.1"/>
    </source>
</evidence>
<dbReference type="RefSeq" id="YP_009149964.1">
    <property type="nucleotide sequence ID" value="NC_027358.1"/>
</dbReference>
<dbReference type="Proteomes" id="UP000203142">
    <property type="component" value="Segment"/>
</dbReference>
<accession>A0A0D3MKT1</accession>
<dbReference type="EMBL" id="KM262192">
    <property type="protein sequence ID" value="AIM50856.1"/>
    <property type="molecule type" value="Genomic_DNA"/>
</dbReference>
<proteinExistence type="predicted"/>
<dbReference type="KEGG" id="vg:24723691"/>
<gene>
    <name evidence="1" type="ORF">Ln9_007</name>
</gene>
<keyword evidence="2" id="KW-1185">Reference proteome</keyword>